<comment type="caution">
    <text evidence="2">The sequence shown here is derived from an EMBL/GenBank/DDBJ whole genome shotgun (WGS) entry which is preliminary data.</text>
</comment>
<feature type="region of interest" description="Disordered" evidence="1">
    <location>
        <begin position="1"/>
        <end position="59"/>
    </location>
</feature>
<sequence length="59" mass="6596">MEEEDEEEEEEEEENRTPKFTPTSRSVKSLSARRRRPRGAVSGGLFAASGAALTTRREA</sequence>
<reference evidence="2 3" key="1">
    <citation type="submission" date="2019-03" db="EMBL/GenBank/DDBJ databases">
        <title>First draft genome of Liparis tanakae, snailfish: a comprehensive survey of snailfish specific genes.</title>
        <authorList>
            <person name="Kim W."/>
            <person name="Song I."/>
            <person name="Jeong J.-H."/>
            <person name="Kim D."/>
            <person name="Kim S."/>
            <person name="Ryu S."/>
            <person name="Song J.Y."/>
            <person name="Lee S.K."/>
        </authorList>
    </citation>
    <scope>NUCLEOTIDE SEQUENCE [LARGE SCALE GENOMIC DNA]</scope>
    <source>
        <tissue evidence="2">Muscle</tissue>
    </source>
</reference>
<feature type="compositionally biased region" description="Low complexity" evidence="1">
    <location>
        <begin position="39"/>
        <end position="53"/>
    </location>
</feature>
<name>A0A4Z2ESS9_9TELE</name>
<gene>
    <name evidence="2" type="ORF">EYF80_057934</name>
</gene>
<keyword evidence="3" id="KW-1185">Reference proteome</keyword>
<feature type="compositionally biased region" description="Polar residues" evidence="1">
    <location>
        <begin position="18"/>
        <end position="29"/>
    </location>
</feature>
<dbReference type="Proteomes" id="UP000314294">
    <property type="component" value="Unassembled WGS sequence"/>
</dbReference>
<dbReference type="EMBL" id="SRLO01003063">
    <property type="protein sequence ID" value="TNN31905.1"/>
    <property type="molecule type" value="Genomic_DNA"/>
</dbReference>
<dbReference type="AlphaFoldDB" id="A0A4Z2ESS9"/>
<evidence type="ECO:0000313" key="2">
    <source>
        <dbReference type="EMBL" id="TNN31905.1"/>
    </source>
</evidence>
<protein>
    <submittedName>
        <fullName evidence="2">Uncharacterized protein</fullName>
    </submittedName>
</protein>
<accession>A0A4Z2ESS9</accession>
<organism evidence="2 3">
    <name type="scientific">Liparis tanakae</name>
    <name type="common">Tanaka's snailfish</name>
    <dbReference type="NCBI Taxonomy" id="230148"/>
    <lineage>
        <taxon>Eukaryota</taxon>
        <taxon>Metazoa</taxon>
        <taxon>Chordata</taxon>
        <taxon>Craniata</taxon>
        <taxon>Vertebrata</taxon>
        <taxon>Euteleostomi</taxon>
        <taxon>Actinopterygii</taxon>
        <taxon>Neopterygii</taxon>
        <taxon>Teleostei</taxon>
        <taxon>Neoteleostei</taxon>
        <taxon>Acanthomorphata</taxon>
        <taxon>Eupercaria</taxon>
        <taxon>Perciformes</taxon>
        <taxon>Cottioidei</taxon>
        <taxon>Cottales</taxon>
        <taxon>Liparidae</taxon>
        <taxon>Liparis</taxon>
    </lineage>
</organism>
<feature type="compositionally biased region" description="Acidic residues" evidence="1">
    <location>
        <begin position="1"/>
        <end position="14"/>
    </location>
</feature>
<proteinExistence type="predicted"/>
<evidence type="ECO:0000313" key="3">
    <source>
        <dbReference type="Proteomes" id="UP000314294"/>
    </source>
</evidence>
<evidence type="ECO:0000256" key="1">
    <source>
        <dbReference type="SAM" id="MobiDB-lite"/>
    </source>
</evidence>